<keyword evidence="2" id="KW-1185">Reference proteome</keyword>
<organism evidence="1 2">
    <name type="scientific">Pistacia atlantica</name>
    <dbReference type="NCBI Taxonomy" id="434234"/>
    <lineage>
        <taxon>Eukaryota</taxon>
        <taxon>Viridiplantae</taxon>
        <taxon>Streptophyta</taxon>
        <taxon>Embryophyta</taxon>
        <taxon>Tracheophyta</taxon>
        <taxon>Spermatophyta</taxon>
        <taxon>Magnoliopsida</taxon>
        <taxon>eudicotyledons</taxon>
        <taxon>Gunneridae</taxon>
        <taxon>Pentapetalae</taxon>
        <taxon>rosids</taxon>
        <taxon>malvids</taxon>
        <taxon>Sapindales</taxon>
        <taxon>Anacardiaceae</taxon>
        <taxon>Pistacia</taxon>
    </lineage>
</organism>
<name>A0ACC1AKT0_9ROSI</name>
<proteinExistence type="predicted"/>
<sequence length="242" mass="27154">MMMETAPHWSARTWLRGDWTWIVDHVIMFDFPLNSIDYLHRTGRTARMGAKGKVTSLVAKKDMLLAGRIEEAIRKNESLESLTSDNVRRDAARDKITQQRGRLLNWLKCQVKKTRLKLHRRNPLVFHTKVASTHTSTRKSSTTKSGKTSAPAKSSKPTFKVSKLKSSNASSSKKAFVRWEEANREQKARRRGKSRASKLPSGGKSRASKLPSAGKSRASKLSVVGFRGLASYSDKKGSMRPS</sequence>
<accession>A0ACC1AKT0</accession>
<protein>
    <submittedName>
        <fullName evidence="1">Uncharacterized protein</fullName>
    </submittedName>
</protein>
<evidence type="ECO:0000313" key="1">
    <source>
        <dbReference type="EMBL" id="KAJ0087294.1"/>
    </source>
</evidence>
<comment type="caution">
    <text evidence="1">The sequence shown here is derived from an EMBL/GenBank/DDBJ whole genome shotgun (WGS) entry which is preliminary data.</text>
</comment>
<dbReference type="Proteomes" id="UP001164250">
    <property type="component" value="Chromosome 10"/>
</dbReference>
<evidence type="ECO:0000313" key="2">
    <source>
        <dbReference type="Proteomes" id="UP001164250"/>
    </source>
</evidence>
<reference evidence="2" key="1">
    <citation type="journal article" date="2023" name="G3 (Bethesda)">
        <title>Genome assembly and association tests identify interacting loci associated with vigor, precocity, and sex in interspecific pistachio rootstocks.</title>
        <authorList>
            <person name="Palmer W."/>
            <person name="Jacygrad E."/>
            <person name="Sagayaradj S."/>
            <person name="Cavanaugh K."/>
            <person name="Han R."/>
            <person name="Bertier L."/>
            <person name="Beede B."/>
            <person name="Kafkas S."/>
            <person name="Golino D."/>
            <person name="Preece J."/>
            <person name="Michelmore R."/>
        </authorList>
    </citation>
    <scope>NUCLEOTIDE SEQUENCE [LARGE SCALE GENOMIC DNA]</scope>
</reference>
<gene>
    <name evidence="1" type="ORF">Patl1_07972</name>
</gene>
<dbReference type="EMBL" id="CM047906">
    <property type="protein sequence ID" value="KAJ0087294.1"/>
    <property type="molecule type" value="Genomic_DNA"/>
</dbReference>